<dbReference type="Gene3D" id="1.10.510.10">
    <property type="entry name" value="Transferase(Phosphotransferase) domain 1"/>
    <property type="match status" value="1"/>
</dbReference>
<dbReference type="PANTHER" id="PTHR24198:SF194">
    <property type="entry name" value="INVERSIN-A"/>
    <property type="match status" value="1"/>
</dbReference>
<dbReference type="Pfam" id="PF12796">
    <property type="entry name" value="Ank_2"/>
    <property type="match status" value="1"/>
</dbReference>
<organism evidence="3">
    <name type="scientific">Magallana gigas</name>
    <name type="common">Pacific oyster</name>
    <name type="synonym">Crassostrea gigas</name>
    <dbReference type="NCBI Taxonomy" id="29159"/>
    <lineage>
        <taxon>Eukaryota</taxon>
        <taxon>Metazoa</taxon>
        <taxon>Spiralia</taxon>
        <taxon>Lophotrochozoa</taxon>
        <taxon>Mollusca</taxon>
        <taxon>Bivalvia</taxon>
        <taxon>Autobranchia</taxon>
        <taxon>Pteriomorphia</taxon>
        <taxon>Ostreida</taxon>
        <taxon>Ostreoidea</taxon>
        <taxon>Ostreidae</taxon>
        <taxon>Magallana</taxon>
    </lineage>
</organism>
<protein>
    <submittedName>
        <fullName evidence="3">Ankyrin repeat domain-containing protein 17</fullName>
    </submittedName>
</protein>
<dbReference type="GO" id="GO:0005524">
    <property type="term" value="F:ATP binding"/>
    <property type="evidence" value="ECO:0007669"/>
    <property type="project" value="InterPro"/>
</dbReference>
<dbReference type="InterPro" id="IPR002110">
    <property type="entry name" value="Ankyrin_rpt"/>
</dbReference>
<reference evidence="3" key="1">
    <citation type="journal article" date="2012" name="Nature">
        <title>The oyster genome reveals stress adaptation and complexity of shell formation.</title>
        <authorList>
            <person name="Zhang G."/>
            <person name="Fang X."/>
            <person name="Guo X."/>
            <person name="Li L."/>
            <person name="Luo R."/>
            <person name="Xu F."/>
            <person name="Yang P."/>
            <person name="Zhang L."/>
            <person name="Wang X."/>
            <person name="Qi H."/>
            <person name="Xiong Z."/>
            <person name="Que H."/>
            <person name="Xie Y."/>
            <person name="Holland P.W."/>
            <person name="Paps J."/>
            <person name="Zhu Y."/>
            <person name="Wu F."/>
            <person name="Chen Y."/>
            <person name="Wang J."/>
            <person name="Peng C."/>
            <person name="Meng J."/>
            <person name="Yang L."/>
            <person name="Liu J."/>
            <person name="Wen B."/>
            <person name="Zhang N."/>
            <person name="Huang Z."/>
            <person name="Zhu Q."/>
            <person name="Feng Y."/>
            <person name="Mount A."/>
            <person name="Hedgecock D."/>
            <person name="Xu Z."/>
            <person name="Liu Y."/>
            <person name="Domazet-Loso T."/>
            <person name="Du Y."/>
            <person name="Sun X."/>
            <person name="Zhang S."/>
            <person name="Liu B."/>
            <person name="Cheng P."/>
            <person name="Jiang X."/>
            <person name="Li J."/>
            <person name="Fan D."/>
            <person name="Wang W."/>
            <person name="Fu W."/>
            <person name="Wang T."/>
            <person name="Wang B."/>
            <person name="Zhang J."/>
            <person name="Peng Z."/>
            <person name="Li Y."/>
            <person name="Li N."/>
            <person name="Wang J."/>
            <person name="Chen M."/>
            <person name="He Y."/>
            <person name="Tan F."/>
            <person name="Song X."/>
            <person name="Zheng Q."/>
            <person name="Huang R."/>
            <person name="Yang H."/>
            <person name="Du X."/>
            <person name="Chen L."/>
            <person name="Yang M."/>
            <person name="Gaffney P.M."/>
            <person name="Wang S."/>
            <person name="Luo L."/>
            <person name="She Z."/>
            <person name="Ming Y."/>
            <person name="Huang W."/>
            <person name="Zhang S."/>
            <person name="Huang B."/>
            <person name="Zhang Y."/>
            <person name="Qu T."/>
            <person name="Ni P."/>
            <person name="Miao G."/>
            <person name="Wang J."/>
            <person name="Wang Q."/>
            <person name="Steinberg C.E."/>
            <person name="Wang H."/>
            <person name="Li N."/>
            <person name="Qian L."/>
            <person name="Zhang G."/>
            <person name="Li Y."/>
            <person name="Yang H."/>
            <person name="Liu X."/>
            <person name="Wang J."/>
            <person name="Yin Y."/>
            <person name="Wang J."/>
        </authorList>
    </citation>
    <scope>NUCLEOTIDE SEQUENCE [LARGE SCALE GENOMIC DNA]</scope>
    <source>
        <strain evidence="3">05x7-T-G4-1.051#20</strain>
    </source>
</reference>
<dbReference type="PROSITE" id="PS50011">
    <property type="entry name" value="PROTEIN_KINASE_DOM"/>
    <property type="match status" value="1"/>
</dbReference>
<dbReference type="SMART" id="SM00248">
    <property type="entry name" value="ANK"/>
    <property type="match status" value="4"/>
</dbReference>
<proteinExistence type="predicted"/>
<dbReference type="SUPFAM" id="SSF56112">
    <property type="entry name" value="Protein kinase-like (PK-like)"/>
    <property type="match status" value="1"/>
</dbReference>
<name>K1PC98_MAGGI</name>
<dbReference type="PROSITE" id="PS50297">
    <property type="entry name" value="ANK_REP_REGION"/>
    <property type="match status" value="2"/>
</dbReference>
<dbReference type="AlphaFoldDB" id="K1PC98"/>
<dbReference type="InParanoid" id="K1PC98"/>
<keyword evidence="1" id="KW-0677">Repeat</keyword>
<dbReference type="HOGENOM" id="CLU_464816_0_0_1"/>
<dbReference type="InterPro" id="IPR000719">
    <property type="entry name" value="Prot_kinase_dom"/>
</dbReference>
<dbReference type="SUPFAM" id="SSF48403">
    <property type="entry name" value="Ankyrin repeat"/>
    <property type="match status" value="1"/>
</dbReference>
<dbReference type="PROSITE" id="PS50088">
    <property type="entry name" value="ANK_REPEAT"/>
    <property type="match status" value="2"/>
</dbReference>
<keyword evidence="2" id="KW-0040">ANK repeat</keyword>
<dbReference type="EMBL" id="JH818224">
    <property type="protein sequence ID" value="EKC19088.1"/>
    <property type="molecule type" value="Genomic_DNA"/>
</dbReference>
<sequence>MSSLDIIGAAKTGDLQAVLNCLNYGISVNERDKDNATPLYWSCCRGYAKLSAELIKRHPDINAKVKWGSTALHASCDRGHIACVTLLIQSGAELDTQNKTGNTALHLSAYRGHTEIVKLLVQSGADVFLRNEKGRCASEEAEVGNHSLTAQFLYKKMKGIRETEHCMSAKSECFTPKSHIIVERSRSCGAIEAQEHDICKSDLYKRTSNNNSVTTDDSREALLALVEKLQLQLVKLNEDIVQRDSKIKELSASNGEMSKELEKYKTVCRRLSDQKSALEEKFHIHSEFSSTKDYIMEFMSEVTKTPHSTCSFSDEYFKILNDKLTQKLNYPPSDVVLIDTPMKEWFPGTDYVVNGDRPIKSETSCLESLTFLIKHLKSGKFCDLKIISGMLYLRRFGIVHRNIHSGSIYMSERFCPVIGNFELAVRVFDNDNNKVALTDACQISAGNSNAWSPELLLSKTREHQLVAQNVNLLSIYDKSDLYAIGSMFYNILLPTEVDRKFQELKERNPTYTTQEVPELPVQLSRGIKVLLRNLVCSSPSDRRTPNATFEEIQRVVEPELEADFLTNVMDPSFFHMYNRLCALKCLE</sequence>
<dbReference type="GO" id="GO:0004672">
    <property type="term" value="F:protein kinase activity"/>
    <property type="evidence" value="ECO:0007669"/>
    <property type="project" value="InterPro"/>
</dbReference>
<dbReference type="PANTHER" id="PTHR24198">
    <property type="entry name" value="ANKYRIN REPEAT AND PROTEIN KINASE DOMAIN-CONTAINING PROTEIN"/>
    <property type="match status" value="1"/>
</dbReference>
<evidence type="ECO:0000313" key="3">
    <source>
        <dbReference type="EMBL" id="EKC19088.1"/>
    </source>
</evidence>
<evidence type="ECO:0000256" key="1">
    <source>
        <dbReference type="ARBA" id="ARBA00022737"/>
    </source>
</evidence>
<evidence type="ECO:0000256" key="2">
    <source>
        <dbReference type="ARBA" id="ARBA00023043"/>
    </source>
</evidence>
<accession>K1PC98</accession>
<dbReference type="InterPro" id="IPR011009">
    <property type="entry name" value="Kinase-like_dom_sf"/>
</dbReference>
<dbReference type="Gene3D" id="1.25.40.20">
    <property type="entry name" value="Ankyrin repeat-containing domain"/>
    <property type="match status" value="1"/>
</dbReference>
<dbReference type="InterPro" id="IPR036770">
    <property type="entry name" value="Ankyrin_rpt-contain_sf"/>
</dbReference>
<gene>
    <name evidence="3" type="ORF">CGI_10009742</name>
</gene>